<dbReference type="InterPro" id="IPR009051">
    <property type="entry name" value="Helical_ferredxn"/>
</dbReference>
<dbReference type="InterPro" id="IPR036318">
    <property type="entry name" value="FAD-bd_PCMH-like_sf"/>
</dbReference>
<dbReference type="InterPro" id="IPR016171">
    <property type="entry name" value="Vanillyl_alc_oxidase_C-sub2"/>
</dbReference>
<evidence type="ECO:0000256" key="9">
    <source>
        <dbReference type="ARBA" id="ARBA00023014"/>
    </source>
</evidence>
<evidence type="ECO:0000256" key="2">
    <source>
        <dbReference type="ARBA" id="ARBA00008000"/>
    </source>
</evidence>
<organism evidence="13 14">
    <name type="scientific">Anaeromyxobacter oryzae</name>
    <dbReference type="NCBI Taxonomy" id="2918170"/>
    <lineage>
        <taxon>Bacteria</taxon>
        <taxon>Pseudomonadati</taxon>
        <taxon>Myxococcota</taxon>
        <taxon>Myxococcia</taxon>
        <taxon>Myxococcales</taxon>
        <taxon>Cystobacterineae</taxon>
        <taxon>Anaeromyxobacteraceae</taxon>
        <taxon>Anaeromyxobacter</taxon>
    </lineage>
</organism>
<dbReference type="Proteomes" id="UP001162891">
    <property type="component" value="Chromosome"/>
</dbReference>
<evidence type="ECO:0000256" key="10">
    <source>
        <dbReference type="ARBA" id="ARBA00038897"/>
    </source>
</evidence>
<dbReference type="SUPFAM" id="SSF55103">
    <property type="entry name" value="FAD-linked oxidases, C-terminal domain"/>
    <property type="match status" value="1"/>
</dbReference>
<evidence type="ECO:0000259" key="11">
    <source>
        <dbReference type="PROSITE" id="PS51379"/>
    </source>
</evidence>
<comment type="similarity">
    <text evidence="2">Belongs to the FAD-binding oxidoreductase/transferase type 4 family.</text>
</comment>
<dbReference type="RefSeq" id="WP_248357401.1">
    <property type="nucleotide sequence ID" value="NZ_AP025591.1"/>
</dbReference>
<evidence type="ECO:0000256" key="3">
    <source>
        <dbReference type="ARBA" id="ARBA00022630"/>
    </source>
</evidence>
<evidence type="ECO:0000256" key="6">
    <source>
        <dbReference type="ARBA" id="ARBA00022946"/>
    </source>
</evidence>
<keyword evidence="5" id="KW-0274">FAD</keyword>
<evidence type="ECO:0000313" key="14">
    <source>
        <dbReference type="Proteomes" id="UP001162891"/>
    </source>
</evidence>
<evidence type="ECO:0000256" key="8">
    <source>
        <dbReference type="ARBA" id="ARBA00023004"/>
    </source>
</evidence>
<reference evidence="14" key="1">
    <citation type="journal article" date="2022" name="Int. J. Syst. Evol. Microbiol.">
        <title>Anaeromyxobacter oryzae sp. nov., Anaeromyxobacter diazotrophicus sp. nov. and Anaeromyxobacter paludicola sp. nov., isolated from paddy soils.</title>
        <authorList>
            <person name="Itoh H."/>
            <person name="Xu Z."/>
            <person name="Mise K."/>
            <person name="Masuda Y."/>
            <person name="Ushijima N."/>
            <person name="Hayakawa C."/>
            <person name="Shiratori Y."/>
            <person name="Senoo K."/>
        </authorList>
    </citation>
    <scope>NUCLEOTIDE SEQUENCE [LARGE SCALE GENOMIC DNA]</scope>
    <source>
        <strain evidence="14">Red232</strain>
    </source>
</reference>
<dbReference type="Gene3D" id="1.10.45.10">
    <property type="entry name" value="Vanillyl-alcohol Oxidase, Chain A, domain 4"/>
    <property type="match status" value="1"/>
</dbReference>
<evidence type="ECO:0000256" key="7">
    <source>
        <dbReference type="ARBA" id="ARBA00023002"/>
    </source>
</evidence>
<evidence type="ECO:0000256" key="5">
    <source>
        <dbReference type="ARBA" id="ARBA00022827"/>
    </source>
</evidence>
<dbReference type="InterPro" id="IPR016167">
    <property type="entry name" value="FAD-bd_PCMH_sub1"/>
</dbReference>
<dbReference type="Pfam" id="PF13183">
    <property type="entry name" value="Fer4_8"/>
    <property type="match status" value="1"/>
</dbReference>
<dbReference type="InterPro" id="IPR004113">
    <property type="entry name" value="FAD-bd_oxidored_4_C"/>
</dbReference>
<dbReference type="InterPro" id="IPR017900">
    <property type="entry name" value="4Fe4S_Fe_S_CS"/>
</dbReference>
<keyword evidence="4" id="KW-0479">Metal-binding</keyword>
<evidence type="ECO:0000256" key="1">
    <source>
        <dbReference type="ARBA" id="ARBA00001974"/>
    </source>
</evidence>
<dbReference type="InterPro" id="IPR006094">
    <property type="entry name" value="Oxid_FAD_bind_N"/>
</dbReference>
<evidence type="ECO:0000256" key="4">
    <source>
        <dbReference type="ARBA" id="ARBA00022723"/>
    </source>
</evidence>
<keyword evidence="9" id="KW-0411">Iron-sulfur</keyword>
<dbReference type="PANTHER" id="PTHR11748:SF111">
    <property type="entry name" value="D-LACTATE DEHYDROGENASE, MITOCHONDRIAL-RELATED"/>
    <property type="match status" value="1"/>
</dbReference>
<keyword evidence="8" id="KW-0408">Iron</keyword>
<keyword evidence="6" id="KW-0809">Transit peptide</keyword>
<evidence type="ECO:0000313" key="13">
    <source>
        <dbReference type="EMBL" id="BDG01040.1"/>
    </source>
</evidence>
<dbReference type="SUPFAM" id="SSF46548">
    <property type="entry name" value="alpha-helical ferredoxin"/>
    <property type="match status" value="1"/>
</dbReference>
<dbReference type="PANTHER" id="PTHR11748">
    <property type="entry name" value="D-LACTATE DEHYDROGENASE"/>
    <property type="match status" value="1"/>
</dbReference>
<dbReference type="Gene3D" id="1.10.1060.10">
    <property type="entry name" value="Alpha-helical ferredoxin"/>
    <property type="match status" value="1"/>
</dbReference>
<name>A0ABM7WNL3_9BACT</name>
<dbReference type="SUPFAM" id="SSF56176">
    <property type="entry name" value="FAD-binding/transporter-associated domain-like"/>
    <property type="match status" value="1"/>
</dbReference>
<feature type="domain" description="4Fe-4S ferredoxin-type" evidence="11">
    <location>
        <begin position="539"/>
        <end position="570"/>
    </location>
</feature>
<keyword evidence="7" id="KW-0560">Oxidoreductase</keyword>
<dbReference type="InterPro" id="IPR016164">
    <property type="entry name" value="FAD-linked_Oxase-like_C"/>
</dbReference>
<dbReference type="EMBL" id="AP025591">
    <property type="protein sequence ID" value="BDG01040.1"/>
    <property type="molecule type" value="Genomic_DNA"/>
</dbReference>
<keyword evidence="3" id="KW-0285">Flavoprotein</keyword>
<comment type="cofactor">
    <cofactor evidence="1">
        <name>FAD</name>
        <dbReference type="ChEBI" id="CHEBI:57692"/>
    </cofactor>
</comment>
<dbReference type="PROSITE" id="PS51379">
    <property type="entry name" value="4FE4S_FER_2"/>
    <property type="match status" value="1"/>
</dbReference>
<dbReference type="PROSITE" id="PS51387">
    <property type="entry name" value="FAD_PCMH"/>
    <property type="match status" value="1"/>
</dbReference>
<dbReference type="Gene3D" id="3.30.70.2740">
    <property type="match status" value="1"/>
</dbReference>
<keyword evidence="14" id="KW-1185">Reference proteome</keyword>
<gene>
    <name evidence="13" type="ORF">AMOR_00360</name>
</gene>
<feature type="domain" description="FAD-binding PCMH-type" evidence="12">
    <location>
        <begin position="47"/>
        <end position="275"/>
    </location>
</feature>
<dbReference type="Pfam" id="PF02913">
    <property type="entry name" value="FAD-oxidase_C"/>
    <property type="match status" value="1"/>
</dbReference>
<dbReference type="InterPro" id="IPR016166">
    <property type="entry name" value="FAD-bd_PCMH"/>
</dbReference>
<dbReference type="PROSITE" id="PS00198">
    <property type="entry name" value="4FE4S_FER_1"/>
    <property type="match status" value="1"/>
</dbReference>
<dbReference type="EC" id="1.1.2.4" evidence="10"/>
<evidence type="ECO:0000259" key="12">
    <source>
        <dbReference type="PROSITE" id="PS51387"/>
    </source>
</evidence>
<accession>A0ABM7WNL3</accession>
<dbReference type="Gene3D" id="3.30.465.10">
    <property type="match status" value="1"/>
</dbReference>
<protein>
    <recommendedName>
        <fullName evidence="10">D-lactate dehydrogenase (cytochrome)</fullName>
        <ecNumber evidence="10">1.1.2.4</ecNumber>
    </recommendedName>
</protein>
<proteinExistence type="inferred from homology"/>
<dbReference type="Pfam" id="PF01565">
    <property type="entry name" value="FAD_binding_4"/>
    <property type="match status" value="1"/>
</dbReference>
<dbReference type="Gene3D" id="3.30.43.10">
    <property type="entry name" value="Uridine Diphospho-n-acetylenolpyruvylglucosamine Reductase, domain 2"/>
    <property type="match status" value="1"/>
</dbReference>
<dbReference type="InterPro" id="IPR016169">
    <property type="entry name" value="FAD-bd_PCMH_sub2"/>
</dbReference>
<sequence length="965" mass="102437">MTPRDDVHALPPAYRATREDLLGFLPEERVICDPLRRLALGTDASFYRLVPQLVVRVRTAEEVARLLGAAARRALPVTFRAAGTSLSGQAVSDSILAVVAGAFRGARILDGGARIVLEPGVIGADANALLAPYGRKLGPDPASIGACMIGGIAANNASGMCCGTAQNSYRTVESMKLVLADGTPLDTADPASRAAFAARRPDVVEGLAALRDEIAADPVLARRIADKYRIKNTTGYSLNAFLDYRDPIDILLHLMIGSEGTLAFIAEITFQTVPEQPHKASALAFYPDVEQAARATMLLERAPVAAVELMDRASLRSVEGKPGMPTGLAGLPPDAAALLIETRAADPAALALQIDATLRAMAPVPTLAPVAFTDRKAEFERLWDIRRGLFPAVGAARRIGTTVVIEDVAFPMMHLAEGTVALQRLMRAHGYDEGIIFGHALDGNLHFVFTQDFATETEVRRYAAFMDEVCAMVATRFDGSLKGEHGTGRNVAPFVELEWGPKAHGLMKRLKALLDPRGLLNPGVILSDDARSHLRNLKPLPRAHDIIDRCIECGFCEPRCPSRDLTLTPRQRIVARREIARLEATGEDPERRERLEADYAYLGDETCATDGLCATACPVGIDTGNHTKWLRSQRSGGRGAAEWASEHFAGTVAGMRGTLRAADAAHAVLGTRLMGALARGLRAASGGKVPLWNPEMPRASAPVARPHRDGSPGALRAVYFPSCIARTMGPARGDAEGVEVHRAMSSLLAKAGYDAVFPEGLEGLCCGLAFESKGFLAQADAKARELEEALVAASEGGKLPIVFDTSPCAYRMRKVATRITALDPVEFIHRHLLPRLSIERVPGPIALHVPCSAVKLGLTETFRAVASACAERVALPREVGCCGFAGDRGFTHPELNASALAPLRGALPEGCAAGYSSSRTCEIGLSLHSGVPYRALAALVDRCASGAAADVALASAAGAEAEPGS</sequence>
<dbReference type="InterPro" id="IPR017896">
    <property type="entry name" value="4Fe4S_Fe-S-bd"/>
</dbReference>